<dbReference type="Pfam" id="PF00072">
    <property type="entry name" value="Response_reg"/>
    <property type="match status" value="1"/>
</dbReference>
<dbReference type="Gene3D" id="3.30.565.10">
    <property type="entry name" value="Histidine kinase-like ATPase, C-terminal domain"/>
    <property type="match status" value="2"/>
</dbReference>
<name>A0A1G6Q5A7_9ACTN</name>
<feature type="coiled-coil region" evidence="8">
    <location>
        <begin position="871"/>
        <end position="898"/>
    </location>
</feature>
<dbReference type="Gene3D" id="3.60.40.10">
    <property type="entry name" value="PPM-type phosphatase domain"/>
    <property type="match status" value="1"/>
</dbReference>
<dbReference type="Pfam" id="PF08447">
    <property type="entry name" value="PAS_3"/>
    <property type="match status" value="1"/>
</dbReference>
<dbReference type="OrthoDB" id="9810730at2"/>
<dbReference type="SUPFAM" id="SSF55785">
    <property type="entry name" value="PYP-like sensor domain (PAS domain)"/>
    <property type="match status" value="1"/>
</dbReference>
<dbReference type="Gene3D" id="1.10.287.130">
    <property type="match status" value="1"/>
</dbReference>
<dbReference type="STRING" id="1045774.SAMN05421872_104258"/>
<dbReference type="CDD" id="cd16922">
    <property type="entry name" value="HATPase_EvgS-ArcB-TorS-like"/>
    <property type="match status" value="1"/>
</dbReference>
<dbReference type="SUPFAM" id="SSF55781">
    <property type="entry name" value="GAF domain-like"/>
    <property type="match status" value="1"/>
</dbReference>
<dbReference type="InterPro" id="IPR029016">
    <property type="entry name" value="GAF-like_dom_sf"/>
</dbReference>
<accession>A0A1G6Q5A7</accession>
<protein>
    <recommendedName>
        <fullName evidence="3">histidine kinase</fullName>
        <ecNumber evidence="3">2.7.13.3</ecNumber>
    </recommendedName>
</protein>
<dbReference type="CDD" id="cd17574">
    <property type="entry name" value="REC_OmpR"/>
    <property type="match status" value="1"/>
</dbReference>
<dbReference type="InterPro" id="IPR035965">
    <property type="entry name" value="PAS-like_dom_sf"/>
</dbReference>
<dbReference type="Proteomes" id="UP000199034">
    <property type="component" value="Unassembled WGS sequence"/>
</dbReference>
<dbReference type="GO" id="GO:0000155">
    <property type="term" value="F:phosphorelay sensor kinase activity"/>
    <property type="evidence" value="ECO:0007669"/>
    <property type="project" value="InterPro"/>
</dbReference>
<dbReference type="PANTHER" id="PTHR43547">
    <property type="entry name" value="TWO-COMPONENT HISTIDINE KINASE"/>
    <property type="match status" value="1"/>
</dbReference>
<dbReference type="RefSeq" id="WP_139175458.1">
    <property type="nucleotide sequence ID" value="NZ_FMZM01000004.1"/>
</dbReference>
<dbReference type="SMART" id="SM00448">
    <property type="entry name" value="REC"/>
    <property type="match status" value="1"/>
</dbReference>
<dbReference type="PROSITE" id="PS50109">
    <property type="entry name" value="HIS_KIN"/>
    <property type="match status" value="1"/>
</dbReference>
<organism evidence="9 10">
    <name type="scientific">Nocardioides lianchengensis</name>
    <dbReference type="NCBI Taxonomy" id="1045774"/>
    <lineage>
        <taxon>Bacteria</taxon>
        <taxon>Bacillati</taxon>
        <taxon>Actinomycetota</taxon>
        <taxon>Actinomycetes</taxon>
        <taxon>Propionibacteriales</taxon>
        <taxon>Nocardioidaceae</taxon>
        <taxon>Nocardioides</taxon>
    </lineage>
</organism>
<dbReference type="CDD" id="cd00082">
    <property type="entry name" value="HisKA"/>
    <property type="match status" value="1"/>
</dbReference>
<keyword evidence="6 9" id="KW-0418">Kinase</keyword>
<dbReference type="CDD" id="cd16936">
    <property type="entry name" value="HATPase_RsbW-like"/>
    <property type="match status" value="1"/>
</dbReference>
<evidence type="ECO:0000313" key="10">
    <source>
        <dbReference type="Proteomes" id="UP000199034"/>
    </source>
</evidence>
<dbReference type="AlphaFoldDB" id="A0A1G6Q5A7"/>
<comment type="catalytic activity">
    <reaction evidence="1">
        <text>ATP + protein L-histidine = ADP + protein N-phospho-L-histidine.</text>
        <dbReference type="EC" id="2.7.13.3"/>
    </reaction>
</comment>
<dbReference type="InterPro" id="IPR036890">
    <property type="entry name" value="HATPase_C_sf"/>
</dbReference>
<dbReference type="SMART" id="SM00086">
    <property type="entry name" value="PAC"/>
    <property type="match status" value="2"/>
</dbReference>
<evidence type="ECO:0000256" key="7">
    <source>
        <dbReference type="ARBA" id="ARBA00023012"/>
    </source>
</evidence>
<dbReference type="InterPro" id="IPR013655">
    <property type="entry name" value="PAS_fold_3"/>
</dbReference>
<dbReference type="Gene3D" id="3.40.50.2300">
    <property type="match status" value="1"/>
</dbReference>
<dbReference type="InterPro" id="IPR001610">
    <property type="entry name" value="PAC"/>
</dbReference>
<dbReference type="FunFam" id="1.10.287.130:FF:000045">
    <property type="entry name" value="Two-component system sensor histidine kinase/response regulator"/>
    <property type="match status" value="1"/>
</dbReference>
<evidence type="ECO:0000256" key="4">
    <source>
        <dbReference type="ARBA" id="ARBA00022553"/>
    </source>
</evidence>
<dbReference type="Pfam" id="PF02518">
    <property type="entry name" value="HATPase_c"/>
    <property type="match status" value="1"/>
</dbReference>
<dbReference type="InterPro" id="IPR000014">
    <property type="entry name" value="PAS"/>
</dbReference>
<dbReference type="Pfam" id="PF13581">
    <property type="entry name" value="HATPase_c_2"/>
    <property type="match status" value="1"/>
</dbReference>
<dbReference type="SUPFAM" id="SSF81606">
    <property type="entry name" value="PP2C-like"/>
    <property type="match status" value="1"/>
</dbReference>
<dbReference type="InterPro" id="IPR001932">
    <property type="entry name" value="PPM-type_phosphatase-like_dom"/>
</dbReference>
<dbReference type="Pfam" id="PF08448">
    <property type="entry name" value="PAS_4"/>
    <property type="match status" value="1"/>
</dbReference>
<dbReference type="SMART" id="SM00387">
    <property type="entry name" value="HATPase_c"/>
    <property type="match status" value="1"/>
</dbReference>
<dbReference type="EC" id="2.7.13.3" evidence="3"/>
<dbReference type="InterPro" id="IPR005467">
    <property type="entry name" value="His_kinase_dom"/>
</dbReference>
<evidence type="ECO:0000256" key="2">
    <source>
        <dbReference type="ARBA" id="ARBA00004236"/>
    </source>
</evidence>
<dbReference type="InterPro" id="IPR001789">
    <property type="entry name" value="Sig_transdc_resp-reg_receiver"/>
</dbReference>
<keyword evidence="8" id="KW-0175">Coiled coil</keyword>
<dbReference type="Gene3D" id="2.10.70.100">
    <property type="match status" value="1"/>
</dbReference>
<dbReference type="FunFam" id="3.30.565.10:FF:000006">
    <property type="entry name" value="Sensor histidine kinase WalK"/>
    <property type="match status" value="1"/>
</dbReference>
<dbReference type="Gene3D" id="3.30.450.20">
    <property type="entry name" value="PAS domain"/>
    <property type="match status" value="2"/>
</dbReference>
<evidence type="ECO:0000256" key="3">
    <source>
        <dbReference type="ARBA" id="ARBA00012438"/>
    </source>
</evidence>
<dbReference type="SUPFAM" id="SSF55874">
    <property type="entry name" value="ATPase domain of HSP90 chaperone/DNA topoisomerase II/histidine kinase"/>
    <property type="match status" value="2"/>
</dbReference>
<dbReference type="SMART" id="SM00331">
    <property type="entry name" value="PP2C_SIG"/>
    <property type="match status" value="1"/>
</dbReference>
<keyword evidence="4" id="KW-0597">Phosphoprotein</keyword>
<dbReference type="Pfam" id="PF07228">
    <property type="entry name" value="SpoIIE"/>
    <property type="match status" value="1"/>
</dbReference>
<dbReference type="SUPFAM" id="SSF52172">
    <property type="entry name" value="CheY-like"/>
    <property type="match status" value="1"/>
</dbReference>
<dbReference type="PANTHER" id="PTHR43547:SF2">
    <property type="entry name" value="HYBRID SIGNAL TRANSDUCTION HISTIDINE KINASE C"/>
    <property type="match status" value="1"/>
</dbReference>
<dbReference type="InterPro" id="IPR003594">
    <property type="entry name" value="HATPase_dom"/>
</dbReference>
<dbReference type="InterPro" id="IPR004358">
    <property type="entry name" value="Sig_transdc_His_kin-like_C"/>
</dbReference>
<dbReference type="GO" id="GO:0005886">
    <property type="term" value="C:plasma membrane"/>
    <property type="evidence" value="ECO:0007669"/>
    <property type="project" value="UniProtKB-SubCell"/>
</dbReference>
<dbReference type="Pfam" id="PF00512">
    <property type="entry name" value="HisKA"/>
    <property type="match status" value="1"/>
</dbReference>
<reference evidence="9 10" key="1">
    <citation type="submission" date="2016-10" db="EMBL/GenBank/DDBJ databases">
        <authorList>
            <person name="de Groot N.N."/>
        </authorList>
    </citation>
    <scope>NUCLEOTIDE SEQUENCE [LARGE SCALE GENOMIC DNA]</scope>
    <source>
        <strain evidence="9 10">CGMCC 4.6858</strain>
    </source>
</reference>
<keyword evidence="10" id="KW-1185">Reference proteome</keyword>
<keyword evidence="7" id="KW-0902">Two-component regulatory system</keyword>
<evidence type="ECO:0000256" key="1">
    <source>
        <dbReference type="ARBA" id="ARBA00000085"/>
    </source>
</evidence>
<comment type="subcellular location">
    <subcellularLocation>
        <location evidence="2">Cell membrane</location>
    </subcellularLocation>
</comment>
<gene>
    <name evidence="9" type="ORF">SAMN05421872_104258</name>
</gene>
<evidence type="ECO:0000313" key="9">
    <source>
        <dbReference type="EMBL" id="SDC87124.1"/>
    </source>
</evidence>
<evidence type="ECO:0000256" key="6">
    <source>
        <dbReference type="ARBA" id="ARBA00022777"/>
    </source>
</evidence>
<dbReference type="CDD" id="cd00130">
    <property type="entry name" value="PAS"/>
    <property type="match status" value="1"/>
</dbReference>
<evidence type="ECO:0000256" key="8">
    <source>
        <dbReference type="SAM" id="Coils"/>
    </source>
</evidence>
<dbReference type="Gene3D" id="3.30.450.40">
    <property type="match status" value="1"/>
</dbReference>
<keyword evidence="5" id="KW-0808">Transferase</keyword>
<evidence type="ECO:0000256" key="5">
    <source>
        <dbReference type="ARBA" id="ARBA00022679"/>
    </source>
</evidence>
<dbReference type="SUPFAM" id="SSF47384">
    <property type="entry name" value="Homodimeric domain of signal transducing histidine kinase"/>
    <property type="match status" value="1"/>
</dbReference>
<sequence>MSAARSMEDVLAASGEVGADLLRVDWSGTPLGRPDGWPLSLRNAVRILLTSKFSMWMAWGPELTFFCNDAYRRDTLGGKYPWALGRSAAEVWSEIWTDIAPRIETVMSTGEATWDEALLLFLERSGYAEETYHTFSYSPLADDDGQIAGMLCVVTEDTEQVVATGRMATLRDLGIRVAGARDERHAVRTACAQLAQDPRSLPFAAVYLFEDDGRTARLAGAAGVEGEHAAFPPLVVADDPAATWPAPRLWEGEALVHDLDRFADLPRGAWPEPPLQAYLTPLLQPAQAHPYGFLVAGLNRYRPFDDAYRGFVDLVAGHLAAAVSDARAIEAETQRAETLARLDQAKTDFFANVSHELRTPLTLLLGPTEDALADEAEPLAPVHRDRLATVLRNGQRMLQLVNTLLDFSRLEAGRAAPELRLTDLGQATGELAAMFQSAAERAGLRLEIDVRPGTEAYVDRDHWAKIVLNLLSNALKFTFEGEVSVRLGVDGDCAVLSVRDTGSGIPESEVPHLFERFHRVAGARSRTHEGSGIGLALVAELVALHGGTVGVASRLGEGTTLTVAVPLGRDHLDPAYLVDDTSAGAIVDGRTGQMVAQALSWLPEEDEATDAVAPDPDRADQPRVLVVDDNADMRTYVAGILREEYDVSVASDGVEALALMAEQRPHLVVTDVMMPRLDGFGLLQRMQADPVLTVVPVVMLSARAGEEGTLEGLAAGAVDYLVKPFSARELLARVRVNLELDREQRVRHALELNEELLDQAQRLARIGSWEIDLDTDTIVASRTFHELMQMDRETMDRLGTTAVIESLVHPDDLPMVRERLGEAIDGEVIEYETRIVLPTGEQRLFHARGEVVPRADGARILRGSFQDVTEQDATRRRLVAAEAEREAAVRERRVAEQLQASLLPASDFEVDSLEVATFYRAGVEGTYVGGDWYDVIDLGAGRTAFVIGDVMGRGVPAAAVMGQLRAAVRAFATLDLGPAEVLEHLDNLVQELAADQIVTCVYAVHDAAEQTFTYANAGHLPPLLARHDLVETMARIEATGPPLGAGYFGMTAEVYDVRADDVVVLYTDGLVERRGEDLFAGISQLADLVRAHGDQPLRRLPETLVRSLVGDDGGDDDVALVLVKVEEPQELTFTARLAEVGTAPRDARRAVADQLGRWGVRAEAVDDLVLITSELVTNALVHARPPIDLRLRRTGHQVVLEVRDRAQLRPRRRRPEESDENGRGLNIVEVLSESWGTRTNESGKTVWCSVRVDD</sequence>
<dbReference type="InterPro" id="IPR036457">
    <property type="entry name" value="PPM-type-like_dom_sf"/>
</dbReference>
<proteinExistence type="predicted"/>
<dbReference type="InterPro" id="IPR036097">
    <property type="entry name" value="HisK_dim/P_sf"/>
</dbReference>
<dbReference type="InterPro" id="IPR011006">
    <property type="entry name" value="CheY-like_superfamily"/>
</dbReference>
<dbReference type="InterPro" id="IPR013656">
    <property type="entry name" value="PAS_4"/>
</dbReference>
<dbReference type="PROSITE" id="PS50110">
    <property type="entry name" value="RESPONSE_REGULATORY"/>
    <property type="match status" value="1"/>
</dbReference>
<dbReference type="EMBL" id="FMZM01000004">
    <property type="protein sequence ID" value="SDC87124.1"/>
    <property type="molecule type" value="Genomic_DNA"/>
</dbReference>
<dbReference type="InterPro" id="IPR003661">
    <property type="entry name" value="HisK_dim/P_dom"/>
</dbReference>
<dbReference type="SMART" id="SM00388">
    <property type="entry name" value="HisKA"/>
    <property type="match status" value="1"/>
</dbReference>
<dbReference type="PRINTS" id="PR00344">
    <property type="entry name" value="BCTRLSENSOR"/>
</dbReference>